<evidence type="ECO:0000256" key="7">
    <source>
        <dbReference type="ARBA" id="ARBA00023136"/>
    </source>
</evidence>
<accession>A0A0G0PNV4</accession>
<feature type="domain" description="Glycosyltransferase RgtA/B/C/D-like" evidence="9">
    <location>
        <begin position="83"/>
        <end position="240"/>
    </location>
</feature>
<dbReference type="GO" id="GO:0005886">
    <property type="term" value="C:plasma membrane"/>
    <property type="evidence" value="ECO:0007669"/>
    <property type="project" value="UniProtKB-SubCell"/>
</dbReference>
<keyword evidence="7 8" id="KW-0472">Membrane</keyword>
<feature type="transmembrane region" description="Helical" evidence="8">
    <location>
        <begin position="181"/>
        <end position="211"/>
    </location>
</feature>
<dbReference type="PANTHER" id="PTHR33908">
    <property type="entry name" value="MANNOSYLTRANSFERASE YKCB-RELATED"/>
    <property type="match status" value="1"/>
</dbReference>
<feature type="transmembrane region" description="Helical" evidence="8">
    <location>
        <begin position="318"/>
        <end position="342"/>
    </location>
</feature>
<feature type="transmembrane region" description="Helical" evidence="8">
    <location>
        <begin position="127"/>
        <end position="145"/>
    </location>
</feature>
<reference evidence="10 11" key="1">
    <citation type="journal article" date="2015" name="Nature">
        <title>rRNA introns, odd ribosomes, and small enigmatic genomes across a large radiation of phyla.</title>
        <authorList>
            <person name="Brown C.T."/>
            <person name="Hug L.A."/>
            <person name="Thomas B.C."/>
            <person name="Sharon I."/>
            <person name="Castelle C.J."/>
            <person name="Singh A."/>
            <person name="Wilkins M.J."/>
            <person name="Williams K.H."/>
            <person name="Banfield J.F."/>
        </authorList>
    </citation>
    <scope>NUCLEOTIDE SEQUENCE [LARGE SCALE GENOMIC DNA]</scope>
</reference>
<keyword evidence="6 8" id="KW-1133">Transmembrane helix</keyword>
<name>A0A0G0PNV4_9BACT</name>
<dbReference type="AlphaFoldDB" id="A0A0G0PNV4"/>
<dbReference type="Proteomes" id="UP000034793">
    <property type="component" value="Unassembled WGS sequence"/>
</dbReference>
<evidence type="ECO:0000256" key="2">
    <source>
        <dbReference type="ARBA" id="ARBA00022475"/>
    </source>
</evidence>
<protein>
    <submittedName>
        <fullName evidence="10">4-amino-4-deoxy-L-arabinose transferase and related glycosyltransferase of PMT family</fullName>
    </submittedName>
</protein>
<feature type="transmembrane region" description="Helical" evidence="8">
    <location>
        <begin position="101"/>
        <end position="121"/>
    </location>
</feature>
<feature type="transmembrane region" description="Helical" evidence="8">
    <location>
        <begin position="21"/>
        <end position="39"/>
    </location>
</feature>
<sequence length="345" mass="39728">MKKYWTQILNSSKTEVSRHKLTYTTLFLLLIAAFVIRVYRTFDLMGFYYDQGRDALVIWDLWHNYKPFLIGPITGLKGIYLGPLYYYLIAPFYLIGRGNPVYPAVFLAFLSVVAILLLYVVGARMHSRAAGIIAAIIASFSYSIFTASRWLSNPTPVLLTSIVYLWSLWEIASNNSKLYGWWITAVLMIGLSMQFESASAVFYIPIFIIFCLWQWKKIPKFKYILTAGLIFLATLVPQLIFNFRHDNILLANFGSLFINEKAFGQGLTDFIIAERSKLIWRVFASRILVETSRRVLIYYTISLSMLFILPSRSKKTIVILFSIFLLVPIVISRSFCFSQLGWVSC</sequence>
<dbReference type="Pfam" id="PF13231">
    <property type="entry name" value="PMT_2"/>
    <property type="match status" value="1"/>
</dbReference>
<keyword evidence="5 8" id="KW-0812">Transmembrane</keyword>
<keyword evidence="3" id="KW-0328">Glycosyltransferase</keyword>
<evidence type="ECO:0000256" key="8">
    <source>
        <dbReference type="SAM" id="Phobius"/>
    </source>
</evidence>
<evidence type="ECO:0000256" key="3">
    <source>
        <dbReference type="ARBA" id="ARBA00022676"/>
    </source>
</evidence>
<feature type="transmembrane region" description="Helical" evidence="8">
    <location>
        <begin position="150"/>
        <end position="169"/>
    </location>
</feature>
<feature type="transmembrane region" description="Helical" evidence="8">
    <location>
        <begin position="295"/>
        <end position="311"/>
    </location>
</feature>
<proteinExistence type="predicted"/>
<keyword evidence="4 10" id="KW-0808">Transferase</keyword>
<gene>
    <name evidence="10" type="ORF">UT61_C0020G0007</name>
</gene>
<comment type="subcellular location">
    <subcellularLocation>
        <location evidence="1">Cell membrane</location>
        <topology evidence="1">Multi-pass membrane protein</topology>
    </subcellularLocation>
</comment>
<evidence type="ECO:0000256" key="1">
    <source>
        <dbReference type="ARBA" id="ARBA00004651"/>
    </source>
</evidence>
<dbReference type="PANTHER" id="PTHR33908:SF11">
    <property type="entry name" value="MEMBRANE PROTEIN"/>
    <property type="match status" value="1"/>
</dbReference>
<evidence type="ECO:0000256" key="4">
    <source>
        <dbReference type="ARBA" id="ARBA00022679"/>
    </source>
</evidence>
<evidence type="ECO:0000313" key="11">
    <source>
        <dbReference type="Proteomes" id="UP000034793"/>
    </source>
</evidence>
<evidence type="ECO:0000256" key="6">
    <source>
        <dbReference type="ARBA" id="ARBA00022989"/>
    </source>
</evidence>
<dbReference type="GO" id="GO:0009103">
    <property type="term" value="P:lipopolysaccharide biosynthetic process"/>
    <property type="evidence" value="ECO:0007669"/>
    <property type="project" value="UniProtKB-ARBA"/>
</dbReference>
<evidence type="ECO:0000256" key="5">
    <source>
        <dbReference type="ARBA" id="ARBA00022692"/>
    </source>
</evidence>
<comment type="caution">
    <text evidence="10">The sequence shown here is derived from an EMBL/GenBank/DDBJ whole genome shotgun (WGS) entry which is preliminary data.</text>
</comment>
<dbReference type="InterPro" id="IPR050297">
    <property type="entry name" value="LipidA_mod_glycosyltrf_83"/>
</dbReference>
<organism evidence="10 11">
    <name type="scientific">Candidatus Woesebacteria bacterium GW2011_GWA1_39_8</name>
    <dbReference type="NCBI Taxonomy" id="1618552"/>
    <lineage>
        <taxon>Bacteria</taxon>
        <taxon>Candidatus Woeseibacteriota</taxon>
    </lineage>
</organism>
<dbReference type="InterPro" id="IPR038731">
    <property type="entry name" value="RgtA/B/C-like"/>
</dbReference>
<feature type="transmembrane region" description="Helical" evidence="8">
    <location>
        <begin position="223"/>
        <end position="241"/>
    </location>
</feature>
<evidence type="ECO:0000259" key="9">
    <source>
        <dbReference type="Pfam" id="PF13231"/>
    </source>
</evidence>
<evidence type="ECO:0000313" key="10">
    <source>
        <dbReference type="EMBL" id="KKR29859.1"/>
    </source>
</evidence>
<dbReference type="GO" id="GO:0016763">
    <property type="term" value="F:pentosyltransferase activity"/>
    <property type="evidence" value="ECO:0007669"/>
    <property type="project" value="TreeGrafter"/>
</dbReference>
<keyword evidence="2" id="KW-1003">Cell membrane</keyword>
<dbReference type="EMBL" id="LBXL01000020">
    <property type="protein sequence ID" value="KKR29859.1"/>
    <property type="molecule type" value="Genomic_DNA"/>
</dbReference>
<feature type="transmembrane region" description="Helical" evidence="8">
    <location>
        <begin position="69"/>
        <end position="89"/>
    </location>
</feature>